<dbReference type="AlphaFoldDB" id="R0JSX7"/>
<accession>R0JSX7</accession>
<dbReference type="Proteomes" id="UP000296049">
    <property type="component" value="Unassembled WGS sequence"/>
</dbReference>
<dbReference type="EMBL" id="KB743183">
    <property type="protein sequence ID" value="EOB00556.1"/>
    <property type="molecule type" value="Genomic_DNA"/>
</dbReference>
<evidence type="ECO:0000313" key="1">
    <source>
        <dbReference type="EMBL" id="EOB00556.1"/>
    </source>
</evidence>
<gene>
    <name evidence="1" type="ORF">Anapl_11705</name>
</gene>
<keyword evidence="2" id="KW-1185">Reference proteome</keyword>
<sequence>MQEAHRSSKRQIERAALLQAARAKYKSNTCTDPTEDARQYSQTAVGGGLIKKAEARCFPTGAEHLEEMSAQGSAAVRAEGLPDTATRDESFLQPLQSYNHLQPYPLALLLKTILNIAVAWSIPVALDQSQCSTVPQLCC</sequence>
<evidence type="ECO:0000313" key="2">
    <source>
        <dbReference type="Proteomes" id="UP000296049"/>
    </source>
</evidence>
<proteinExistence type="predicted"/>
<organism evidence="1 2">
    <name type="scientific">Anas platyrhynchos</name>
    <name type="common">Mallard</name>
    <name type="synonym">Anas boschas</name>
    <dbReference type="NCBI Taxonomy" id="8839"/>
    <lineage>
        <taxon>Eukaryota</taxon>
        <taxon>Metazoa</taxon>
        <taxon>Chordata</taxon>
        <taxon>Craniata</taxon>
        <taxon>Vertebrata</taxon>
        <taxon>Euteleostomi</taxon>
        <taxon>Archelosauria</taxon>
        <taxon>Archosauria</taxon>
        <taxon>Dinosauria</taxon>
        <taxon>Saurischia</taxon>
        <taxon>Theropoda</taxon>
        <taxon>Coelurosauria</taxon>
        <taxon>Aves</taxon>
        <taxon>Neognathae</taxon>
        <taxon>Galloanserae</taxon>
        <taxon>Anseriformes</taxon>
        <taxon>Anatidae</taxon>
        <taxon>Anatinae</taxon>
        <taxon>Anas</taxon>
    </lineage>
</organism>
<reference evidence="2" key="1">
    <citation type="journal article" date="2013" name="Nat. Genet.">
        <title>The duck genome and transcriptome provide insight into an avian influenza virus reservoir species.</title>
        <authorList>
            <person name="Huang Y."/>
            <person name="Li Y."/>
            <person name="Burt D.W."/>
            <person name="Chen H."/>
            <person name="Zhang Y."/>
            <person name="Qian W."/>
            <person name="Kim H."/>
            <person name="Gan S."/>
            <person name="Zhao Y."/>
            <person name="Li J."/>
            <person name="Yi K."/>
            <person name="Feng H."/>
            <person name="Zhu P."/>
            <person name="Li B."/>
            <person name="Liu Q."/>
            <person name="Fairley S."/>
            <person name="Magor K.E."/>
            <person name="Du Z."/>
            <person name="Hu X."/>
            <person name="Goodman L."/>
            <person name="Tafer H."/>
            <person name="Vignal A."/>
            <person name="Lee T."/>
            <person name="Kim K.W."/>
            <person name="Sheng Z."/>
            <person name="An Y."/>
            <person name="Searle S."/>
            <person name="Herrero J."/>
            <person name="Groenen M.A."/>
            <person name="Crooijmans R.P."/>
            <person name="Faraut T."/>
            <person name="Cai Q."/>
            <person name="Webster R.G."/>
            <person name="Aldridge J.R."/>
            <person name="Warren W.C."/>
            <person name="Bartschat S."/>
            <person name="Kehr S."/>
            <person name="Marz M."/>
            <person name="Stadler P.F."/>
            <person name="Smith J."/>
            <person name="Kraus R.H."/>
            <person name="Zhao Y."/>
            <person name="Ren L."/>
            <person name="Fei J."/>
            <person name="Morisson M."/>
            <person name="Kaiser P."/>
            <person name="Griffin D.K."/>
            <person name="Rao M."/>
            <person name="Pitel F."/>
            <person name="Wang J."/>
            <person name="Li N."/>
        </authorList>
    </citation>
    <scope>NUCLEOTIDE SEQUENCE [LARGE SCALE GENOMIC DNA]</scope>
</reference>
<protein>
    <submittedName>
        <fullName evidence="1">Uncharacterized protein</fullName>
    </submittedName>
</protein>
<name>R0JSX7_ANAPL</name>